<dbReference type="InterPro" id="IPR000845">
    <property type="entry name" value="Nucleoside_phosphorylase_d"/>
</dbReference>
<comment type="caution">
    <text evidence="3">The sequence shown here is derived from an EMBL/GenBank/DDBJ whole genome shotgun (WGS) entry which is preliminary data.</text>
</comment>
<sequence length="1056" mass="119337">MNEKIGDLMGESLSKRQYFDIVVIIPLEEEVEEFTKLFNLENDYSKREIFRYSVECDDSQIKILMVQQEDMGKTHARNALSCALEEFDIGIVICLGIGGCLSDDLKLGDVCYSNKIFDVLDNAKASDVDGGKLNIEFSPTHYATDRVLVAAINFIRQKKNLRPLYEQWQKEREVFANLLVPEPVVGRNAREEKIGAPRAKDGTIACASVTKSEEYNKKLKRIDRKVLVVETESGGIYEAARSKSVPAITIRGISDHADDFKNELEAGTSGNIRKIAASNAASFLKLQIKNPEFLEFLNNRRRVVVDGSEGITTGMPKNKRSKSQIISDASIAIDEKLRELCPDFRLQPRGYRLPVPRVRHIERHNAMGEAARGNPINLDEALEAHSAILLRLPRTYPDHSLPWVIADDLLTTEIGGNQALPVVIDGAFLKAPSAGFRALSSHSVEDVEQTDGIQVIYIVDNIPVSSKSRFAFLKKEISVVSNAKFIFITREDSQLLEITDFANEQKAATFELCSISFYEITHFIQKNFSMSGSEAEVVALRLQDTFEQFDLSAHPTYFAGIPKEVLSALLQANRRSELIQLAVDGFLTFLVADDRSDITLSRTTRSRFLRKLVIETNVEKRNFSQADLIGFTKEFSELFDFAINPMKFIQSFVDQGILHFDASDNARFSLPFIESYLLASELSQKPEIAISYFDFSSQDFDYATFDLYSEIGASDEVVGRYLAHLQKSIDKVLIPEGQKHILLADRIHPPMLDNPSRMQALQRRLHKAIDDVQNNRGDTKEKQKVIDVAEHVKEVATKQVQADFKKSDDVESKLDISDILDEVAQSWTIGVVLLGCGAEHLTADVKQDLSKKLVILGSSIIHHWTEIRVSVDFKELKERLLDEENIKKMGIMVGGKGENINDIRRLIGLVSDVMHYNLLSEPFRRVTDYLCENARHRVLATSVEKAKFDNPMEQILHSAWLTDIESRRGKKALYEAIRRLPASRFLRMNLATHFLTRVHWNHWRKEDRLILLDAAEQAIKPLSAKIDKGELKRAIEKTPTQTSPSQRIEDSGSESV</sequence>
<organism evidence="3 4">
    <name type="scientific">Inquilinus ginsengisoli</name>
    <dbReference type="NCBI Taxonomy" id="363840"/>
    <lineage>
        <taxon>Bacteria</taxon>
        <taxon>Pseudomonadati</taxon>
        <taxon>Pseudomonadota</taxon>
        <taxon>Alphaproteobacteria</taxon>
        <taxon>Rhodospirillales</taxon>
        <taxon>Rhodospirillaceae</taxon>
        <taxon>Inquilinus</taxon>
    </lineage>
</organism>
<feature type="region of interest" description="Disordered" evidence="1">
    <location>
        <begin position="1030"/>
        <end position="1056"/>
    </location>
</feature>
<evidence type="ECO:0000256" key="1">
    <source>
        <dbReference type="SAM" id="MobiDB-lite"/>
    </source>
</evidence>
<dbReference type="PANTHER" id="PTHR46832:SF1">
    <property type="entry name" value="5'-METHYLTHIOADENOSINE_S-ADENOSYLHOMOCYSTEINE NUCLEOSIDASE"/>
    <property type="match status" value="1"/>
</dbReference>
<dbReference type="Gene3D" id="3.40.50.1580">
    <property type="entry name" value="Nucleoside phosphorylase domain"/>
    <property type="match status" value="1"/>
</dbReference>
<dbReference type="Pfam" id="PF01048">
    <property type="entry name" value="PNP_UDP_1"/>
    <property type="match status" value="1"/>
</dbReference>
<accession>A0ABU1JKD7</accession>
<protein>
    <submittedName>
        <fullName evidence="3">Nucleoside phosphorylase</fullName>
    </submittedName>
</protein>
<evidence type="ECO:0000259" key="2">
    <source>
        <dbReference type="Pfam" id="PF01048"/>
    </source>
</evidence>
<gene>
    <name evidence="3" type="ORF">E9232_001583</name>
</gene>
<dbReference type="RefSeq" id="WP_309793206.1">
    <property type="nucleotide sequence ID" value="NZ_JAVDPW010000003.1"/>
</dbReference>
<evidence type="ECO:0000313" key="3">
    <source>
        <dbReference type="EMBL" id="MDR6289068.1"/>
    </source>
</evidence>
<feature type="domain" description="Nucleoside phosphorylase" evidence="2">
    <location>
        <begin position="20"/>
        <end position="285"/>
    </location>
</feature>
<dbReference type="InterPro" id="IPR035994">
    <property type="entry name" value="Nucleoside_phosphorylase_sf"/>
</dbReference>
<proteinExistence type="predicted"/>
<reference evidence="3 4" key="1">
    <citation type="submission" date="2023-07" db="EMBL/GenBank/DDBJ databases">
        <title>Sorghum-associated microbial communities from plants grown in Nebraska, USA.</title>
        <authorList>
            <person name="Schachtman D."/>
        </authorList>
    </citation>
    <scope>NUCLEOTIDE SEQUENCE [LARGE SCALE GENOMIC DNA]</scope>
    <source>
        <strain evidence="3 4">584</strain>
    </source>
</reference>
<evidence type="ECO:0000313" key="4">
    <source>
        <dbReference type="Proteomes" id="UP001262410"/>
    </source>
</evidence>
<dbReference type="SUPFAM" id="SSF53167">
    <property type="entry name" value="Purine and uridine phosphorylases"/>
    <property type="match status" value="1"/>
</dbReference>
<dbReference type="PANTHER" id="PTHR46832">
    <property type="entry name" value="5'-METHYLTHIOADENOSINE/S-ADENOSYLHOMOCYSTEINE NUCLEOSIDASE"/>
    <property type="match status" value="1"/>
</dbReference>
<dbReference type="Proteomes" id="UP001262410">
    <property type="component" value="Unassembled WGS sequence"/>
</dbReference>
<keyword evidence="4" id="KW-1185">Reference proteome</keyword>
<name>A0ABU1JKD7_9PROT</name>
<dbReference type="EMBL" id="JAVDPW010000003">
    <property type="protein sequence ID" value="MDR6289068.1"/>
    <property type="molecule type" value="Genomic_DNA"/>
</dbReference>